<dbReference type="Gene3D" id="3.80.10.10">
    <property type="entry name" value="Ribonuclease Inhibitor"/>
    <property type="match status" value="1"/>
</dbReference>
<dbReference type="EMBL" id="KK198760">
    <property type="protein sequence ID" value="KCW59188.1"/>
    <property type="molecule type" value="Genomic_DNA"/>
</dbReference>
<dbReference type="InParanoid" id="A0A059AZ88"/>
<proteinExistence type="predicted"/>
<keyword evidence="1" id="KW-0611">Plant defense</keyword>
<accession>A0A059AZ88</accession>
<name>A0A059AZ88_EUCGR</name>
<evidence type="ECO:0000256" key="1">
    <source>
        <dbReference type="ARBA" id="ARBA00022821"/>
    </source>
</evidence>
<feature type="domain" description="Disease resistance protein RPS4B/Roq1-like leucine-rich repeats" evidence="2">
    <location>
        <begin position="3"/>
        <end position="156"/>
    </location>
</feature>
<dbReference type="Gramene" id="KCW59188">
    <property type="protein sequence ID" value="KCW59188"/>
    <property type="gene ID" value="EUGRSUZ_H01847"/>
</dbReference>
<evidence type="ECO:0000259" key="2">
    <source>
        <dbReference type="Pfam" id="PF23286"/>
    </source>
</evidence>
<sequence length="161" mass="18316">MTLSSCKNLAILPSSIYKLQNLERLILDGCSKLINFPKKDESSDPHMKIGFPRLYQLNLRKCSLLEVDFLEKHSCFSNLTDLNLSGNNFTNLSLSEQLHNLDYLDVSYCQQLEEVLEIPGHVDRLRAVSCKSLRKISTDKCPARSTDLSSCYELARHALHV</sequence>
<organism evidence="3">
    <name type="scientific">Eucalyptus grandis</name>
    <name type="common">Flooded gum</name>
    <dbReference type="NCBI Taxonomy" id="71139"/>
    <lineage>
        <taxon>Eukaryota</taxon>
        <taxon>Viridiplantae</taxon>
        <taxon>Streptophyta</taxon>
        <taxon>Embryophyta</taxon>
        <taxon>Tracheophyta</taxon>
        <taxon>Spermatophyta</taxon>
        <taxon>Magnoliopsida</taxon>
        <taxon>eudicotyledons</taxon>
        <taxon>Gunneridae</taxon>
        <taxon>Pentapetalae</taxon>
        <taxon>rosids</taxon>
        <taxon>malvids</taxon>
        <taxon>Myrtales</taxon>
        <taxon>Myrtaceae</taxon>
        <taxon>Myrtoideae</taxon>
        <taxon>Eucalypteae</taxon>
        <taxon>Eucalyptus</taxon>
    </lineage>
</organism>
<reference evidence="3" key="1">
    <citation type="submission" date="2013-07" db="EMBL/GenBank/DDBJ databases">
        <title>The genome of Eucalyptus grandis.</title>
        <authorList>
            <person name="Schmutz J."/>
            <person name="Hayes R."/>
            <person name="Myburg A."/>
            <person name="Tuskan G."/>
            <person name="Grattapaglia D."/>
            <person name="Rokhsar D.S."/>
        </authorList>
    </citation>
    <scope>NUCLEOTIDE SEQUENCE</scope>
    <source>
        <tissue evidence="3">Leaf extractions</tissue>
    </source>
</reference>
<dbReference type="InterPro" id="IPR001611">
    <property type="entry name" value="Leu-rich_rpt"/>
</dbReference>
<dbReference type="SUPFAM" id="SSF52058">
    <property type="entry name" value="L domain-like"/>
    <property type="match status" value="1"/>
</dbReference>
<evidence type="ECO:0000313" key="3">
    <source>
        <dbReference type="EMBL" id="KCW59188.1"/>
    </source>
</evidence>
<dbReference type="InterPro" id="IPR032675">
    <property type="entry name" value="LRR_dom_sf"/>
</dbReference>
<protein>
    <recommendedName>
        <fullName evidence="2">Disease resistance protein RPS4B/Roq1-like leucine-rich repeats domain-containing protein</fullName>
    </recommendedName>
</protein>
<dbReference type="AlphaFoldDB" id="A0A059AZ88"/>
<dbReference type="PROSITE" id="PS51450">
    <property type="entry name" value="LRR"/>
    <property type="match status" value="1"/>
</dbReference>
<dbReference type="Pfam" id="PF23286">
    <property type="entry name" value="LRR_13"/>
    <property type="match status" value="1"/>
</dbReference>
<dbReference type="InterPro" id="IPR058546">
    <property type="entry name" value="RPS4B/Roq1-like_LRR"/>
</dbReference>
<gene>
    <name evidence="3" type="ORF">EUGRSUZ_H01847</name>
</gene>